<accession>A0A5R8WT91</accession>
<keyword evidence="2" id="KW-1185">Reference proteome</keyword>
<organism evidence="1 2">
    <name type="scientific">Hymenobacter jeollabukensis</name>
    <dbReference type="NCBI Taxonomy" id="2025313"/>
    <lineage>
        <taxon>Bacteria</taxon>
        <taxon>Pseudomonadati</taxon>
        <taxon>Bacteroidota</taxon>
        <taxon>Cytophagia</taxon>
        <taxon>Cytophagales</taxon>
        <taxon>Hymenobacteraceae</taxon>
        <taxon>Hymenobacter</taxon>
    </lineage>
</organism>
<proteinExistence type="predicted"/>
<dbReference type="AlphaFoldDB" id="A0A5R8WT91"/>
<evidence type="ECO:0000313" key="2">
    <source>
        <dbReference type="Proteomes" id="UP000305517"/>
    </source>
</evidence>
<reference evidence="1 2" key="1">
    <citation type="submission" date="2019-05" db="EMBL/GenBank/DDBJ databases">
        <title>Hymenobacter edaphi sp. nov., isolated from abandoned arsenic-contaminated farmland soil.</title>
        <authorList>
            <person name="Nie L."/>
        </authorList>
    </citation>
    <scope>NUCLEOTIDE SEQUENCE [LARGE SCALE GENOMIC DNA]</scope>
    <source>
        <strain evidence="1 2">1-3-3-8</strain>
    </source>
</reference>
<gene>
    <name evidence="1" type="ORF">FDY95_08505</name>
</gene>
<protein>
    <submittedName>
        <fullName evidence="1">Uncharacterized protein</fullName>
    </submittedName>
</protein>
<dbReference type="OrthoDB" id="884722at2"/>
<evidence type="ECO:0000313" key="1">
    <source>
        <dbReference type="EMBL" id="TLM94058.1"/>
    </source>
</evidence>
<sequence length="109" mass="12156">MRSRQVGGGASGGDPATTGYVLEYPLPAGQPVIIRNGAGLYLYRHPQPLPLGARHYADVVQATNLRDQSEDGATVTYYWAPRYGLVRRRIRALNRPAQTWTLIREHIVQ</sequence>
<comment type="caution">
    <text evidence="1">The sequence shown here is derived from an EMBL/GenBank/DDBJ whole genome shotgun (WGS) entry which is preliminary data.</text>
</comment>
<dbReference type="Proteomes" id="UP000305517">
    <property type="component" value="Unassembled WGS sequence"/>
</dbReference>
<name>A0A5R8WT91_9BACT</name>
<dbReference type="EMBL" id="VAJM01000003">
    <property type="protein sequence ID" value="TLM94058.1"/>
    <property type="molecule type" value="Genomic_DNA"/>
</dbReference>
<dbReference type="RefSeq" id="WP_138076699.1">
    <property type="nucleotide sequence ID" value="NZ_VAJM01000003.1"/>
</dbReference>